<sequence>MGFDVPEPYKWDDSFMVFYNTLDEEHKGLFIGIFDLCKAPDNQAAKESLYKLCADHFSTEEGMLESSKYEEFAAHKTIHDKFLTDLKGVVLPISIEKQTWAKEWLVNHIKGTDFKYKGKLN</sequence>
<feature type="binding site" evidence="4">
    <location>
        <position position="60"/>
    </location>
    <ligand>
        <name>Fe cation</name>
        <dbReference type="ChEBI" id="CHEBI:24875"/>
        <label>1</label>
    </ligand>
</feature>
<dbReference type="Gene3D" id="1.20.120.50">
    <property type="entry name" value="Hemerythrin-like"/>
    <property type="match status" value="1"/>
</dbReference>
<dbReference type="InterPro" id="IPR012827">
    <property type="entry name" value="Hemerythrin_metal-bd"/>
</dbReference>
<feature type="binding site" evidence="4">
    <location>
        <position position="60"/>
    </location>
    <ligand>
        <name>Fe cation</name>
        <dbReference type="ChEBI" id="CHEBI:24875"/>
        <label>2</label>
    </ligand>
</feature>
<feature type="binding site" evidence="4">
    <location>
        <position position="108"/>
    </location>
    <ligand>
        <name>Fe cation</name>
        <dbReference type="ChEBI" id="CHEBI:24875"/>
        <label>2</label>
    </ligand>
</feature>
<dbReference type="NCBIfam" id="TIGR00058">
    <property type="entry name" value="Hemerythrin"/>
    <property type="match status" value="1"/>
</dbReference>
<comment type="similarity">
    <text evidence="1">Belongs to the hemerythrin family.</text>
</comment>
<dbReference type="NCBIfam" id="TIGR02481">
    <property type="entry name" value="hemeryth_dom"/>
    <property type="match status" value="1"/>
</dbReference>
<dbReference type="AlphaFoldDB" id="A0A1S6QCR7"/>
<feature type="binding site" evidence="4">
    <location>
        <position position="75"/>
    </location>
    <ligand>
        <name>Fe cation</name>
        <dbReference type="ChEBI" id="CHEBI:24875"/>
        <label>2</label>
    </ligand>
</feature>
<dbReference type="EMBL" id="KY007424">
    <property type="protein sequence ID" value="AQV13722.1"/>
    <property type="molecule type" value="mRNA"/>
</dbReference>
<keyword evidence="3 4" id="KW-0408">Iron</keyword>
<feature type="binding site" evidence="4">
    <location>
        <position position="113"/>
    </location>
    <ligand>
        <name>Fe cation</name>
        <dbReference type="ChEBI" id="CHEBI:24875"/>
        <label>2</label>
    </ligand>
</feature>
<accession>A0A1S6QCR7</accession>
<dbReference type="SUPFAM" id="SSF47188">
    <property type="entry name" value="Hemerythrin-like"/>
    <property type="match status" value="1"/>
</dbReference>
<dbReference type="InterPro" id="IPR050669">
    <property type="entry name" value="Hemerythrin"/>
</dbReference>
<feature type="binding site" evidence="4">
    <location>
        <position position="56"/>
    </location>
    <ligand>
        <name>Fe cation</name>
        <dbReference type="ChEBI" id="CHEBI:24875"/>
        <label>1</label>
    </ligand>
</feature>
<dbReference type="InterPro" id="IPR012312">
    <property type="entry name" value="Hemerythrin-like"/>
</dbReference>
<evidence type="ECO:0000256" key="1">
    <source>
        <dbReference type="ARBA" id="ARBA00010587"/>
    </source>
</evidence>
<dbReference type="InterPro" id="IPR016131">
    <property type="entry name" value="Haemerythrin_Fe_BS"/>
</dbReference>
<feature type="domain" description="Hemerythrin-like" evidence="5">
    <location>
        <begin position="19"/>
        <end position="119"/>
    </location>
</feature>
<reference evidence="6" key="1">
    <citation type="submission" date="2016-10" db="EMBL/GenBank/DDBJ databases">
        <title>Discovery and evolution of novel hemerythrin genes in annelid worms.</title>
        <authorList>
            <person name="Costa-Paiva E.M."/>
            <person name="Whelan N.V."/>
            <person name="Waits D.S."/>
            <person name="Santos S."/>
            <person name="Schrago C.G."/>
            <person name="Halanych K.M."/>
        </authorList>
    </citation>
    <scope>NUCLEOTIDE SEQUENCE</scope>
</reference>
<proteinExistence type="evidence at transcript level"/>
<dbReference type="PROSITE" id="PS00550">
    <property type="entry name" value="HEMERYTHRINS"/>
    <property type="match status" value="1"/>
</dbReference>
<dbReference type="CDD" id="cd12107">
    <property type="entry name" value="Hemerythrin"/>
    <property type="match status" value="1"/>
</dbReference>
<keyword evidence="2 4" id="KW-0479">Metal-binding</keyword>
<feature type="binding site" evidence="4">
    <location>
        <position position="26"/>
    </location>
    <ligand>
        <name>Fe cation</name>
        <dbReference type="ChEBI" id="CHEBI:24875"/>
        <label>1</label>
    </ligand>
</feature>
<evidence type="ECO:0000259" key="5">
    <source>
        <dbReference type="Pfam" id="PF01814"/>
    </source>
</evidence>
<dbReference type="PANTHER" id="PTHR37164:SF1">
    <property type="entry name" value="BACTERIOHEMERYTHRIN"/>
    <property type="match status" value="1"/>
</dbReference>
<organism evidence="6">
    <name type="scientific">Paramphinome jeffreysii</name>
    <name type="common">Polychaete worm</name>
    <name type="synonym">Hipponoe jeffreysii</name>
    <dbReference type="NCBI Taxonomy" id="222009"/>
    <lineage>
        <taxon>Eukaryota</taxon>
        <taxon>Metazoa</taxon>
        <taxon>Spiralia</taxon>
        <taxon>Lophotrochozoa</taxon>
        <taxon>Annelida</taxon>
        <taxon>Polychaeta</taxon>
        <taxon>Errantia</taxon>
        <taxon>Eunicida</taxon>
        <taxon>Amphinomidae</taxon>
        <taxon>Paramphinome</taxon>
    </lineage>
</organism>
<dbReference type="InterPro" id="IPR035938">
    <property type="entry name" value="Hemerythrin-like_sf"/>
</dbReference>
<evidence type="ECO:0000256" key="4">
    <source>
        <dbReference type="PIRSR" id="PIRSR002033-1"/>
    </source>
</evidence>
<evidence type="ECO:0000313" key="6">
    <source>
        <dbReference type="EMBL" id="AQV13722.1"/>
    </source>
</evidence>
<feature type="binding site" evidence="4">
    <location>
        <position position="113"/>
    </location>
    <ligand>
        <name>Fe cation</name>
        <dbReference type="ChEBI" id="CHEBI:24875"/>
        <label>1</label>
    </ligand>
</feature>
<protein>
    <submittedName>
        <fullName evidence="6">Hemerythrin</fullName>
    </submittedName>
</protein>
<name>A0A1S6QCR7_PARJE</name>
<evidence type="ECO:0000256" key="2">
    <source>
        <dbReference type="ARBA" id="ARBA00022723"/>
    </source>
</evidence>
<feature type="binding site" evidence="4">
    <location>
        <position position="79"/>
    </location>
    <ligand>
        <name>Fe cation</name>
        <dbReference type="ChEBI" id="CHEBI:24875"/>
        <label>2</label>
    </ligand>
</feature>
<dbReference type="PANTHER" id="PTHR37164">
    <property type="entry name" value="BACTERIOHEMERYTHRIN"/>
    <property type="match status" value="1"/>
</dbReference>
<dbReference type="PRINTS" id="PR00186">
    <property type="entry name" value="HEMERYTHRIN"/>
</dbReference>
<dbReference type="PIRSF" id="PIRSF002033">
    <property type="entry name" value="Hemerythrin"/>
    <property type="match status" value="1"/>
</dbReference>
<evidence type="ECO:0000256" key="3">
    <source>
        <dbReference type="ARBA" id="ARBA00023004"/>
    </source>
</evidence>
<dbReference type="InterPro" id="IPR002063">
    <property type="entry name" value="Haemerythrin"/>
</dbReference>
<dbReference type="GO" id="GO:0005506">
    <property type="term" value="F:iron ion binding"/>
    <property type="evidence" value="ECO:0007669"/>
    <property type="project" value="InterPro"/>
</dbReference>
<dbReference type="Pfam" id="PF01814">
    <property type="entry name" value="Hemerythrin"/>
    <property type="match status" value="1"/>
</dbReference>